<dbReference type="EMBL" id="CP029822">
    <property type="protein sequence ID" value="AZS51311.1"/>
    <property type="molecule type" value="Genomic_DNA"/>
</dbReference>
<name>A0A3Q9JJU9_9GAMM</name>
<evidence type="ECO:0008006" key="4">
    <source>
        <dbReference type="Google" id="ProtNLM"/>
    </source>
</evidence>
<keyword evidence="1" id="KW-0732">Signal</keyword>
<dbReference type="AlphaFoldDB" id="A0A3Q9JJU9"/>
<proteinExistence type="predicted"/>
<sequence>MKKTLITIFSSLLFLSICFANYTQAKVGLGGTTSYRYGPWQLVNAEVFGNMYTCYWQRDIYINGEKIPSRVQKTVTNDTQACRKVPS</sequence>
<dbReference type="RefSeq" id="WP_127164077.1">
    <property type="nucleotide sequence ID" value="NZ_CP029822.1"/>
</dbReference>
<feature type="signal peptide" evidence="1">
    <location>
        <begin position="1"/>
        <end position="25"/>
    </location>
</feature>
<gene>
    <name evidence="2" type="ORF">DM558_11265</name>
</gene>
<evidence type="ECO:0000256" key="1">
    <source>
        <dbReference type="SAM" id="SignalP"/>
    </source>
</evidence>
<feature type="chain" id="PRO_5018684390" description="Secreted protein" evidence="1">
    <location>
        <begin position="26"/>
        <end position="87"/>
    </location>
</feature>
<organism evidence="2 3">
    <name type="scientific">Entomomonas moraniae</name>
    <dbReference type="NCBI Taxonomy" id="2213226"/>
    <lineage>
        <taxon>Bacteria</taxon>
        <taxon>Pseudomonadati</taxon>
        <taxon>Pseudomonadota</taxon>
        <taxon>Gammaproteobacteria</taxon>
        <taxon>Pseudomonadales</taxon>
        <taxon>Pseudomonadaceae</taxon>
        <taxon>Entomomonas</taxon>
    </lineage>
</organism>
<protein>
    <recommendedName>
        <fullName evidence="4">Secreted protein</fullName>
    </recommendedName>
</protein>
<keyword evidence="3" id="KW-1185">Reference proteome</keyword>
<evidence type="ECO:0000313" key="3">
    <source>
        <dbReference type="Proteomes" id="UP000273143"/>
    </source>
</evidence>
<dbReference type="Proteomes" id="UP000273143">
    <property type="component" value="Chromosome"/>
</dbReference>
<reference evidence="3" key="1">
    <citation type="submission" date="2018-06" db="EMBL/GenBank/DDBJ databases">
        <title>Complete genome of Pseudomonas insecticola strain QZS01.</title>
        <authorList>
            <person name="Wang J."/>
            <person name="Su Q."/>
        </authorList>
    </citation>
    <scope>NUCLEOTIDE SEQUENCE [LARGE SCALE GENOMIC DNA]</scope>
    <source>
        <strain evidence="3">QZS01</strain>
    </source>
</reference>
<accession>A0A3Q9JJU9</accession>
<dbReference type="KEGG" id="emo:DM558_11265"/>
<evidence type="ECO:0000313" key="2">
    <source>
        <dbReference type="EMBL" id="AZS51311.1"/>
    </source>
</evidence>